<accession>N1PEQ2</accession>
<dbReference type="HOGENOM" id="CLU_1562850_0_0_1"/>
<keyword evidence="3" id="KW-1185">Reference proteome</keyword>
<evidence type="ECO:0000256" key="1">
    <source>
        <dbReference type="SAM" id="Phobius"/>
    </source>
</evidence>
<dbReference type="Proteomes" id="UP000016933">
    <property type="component" value="Unassembled WGS sequence"/>
</dbReference>
<keyword evidence="1" id="KW-0472">Membrane</keyword>
<name>N1PEQ2_DOTSN</name>
<keyword evidence="1" id="KW-0812">Transmembrane</keyword>
<dbReference type="EMBL" id="KB446543">
    <property type="protein sequence ID" value="EME41108.1"/>
    <property type="molecule type" value="Genomic_DNA"/>
</dbReference>
<gene>
    <name evidence="2" type="ORF">DOTSEDRAFT_74584</name>
</gene>
<reference evidence="2 3" key="2">
    <citation type="journal article" date="2012" name="PLoS Pathog.">
        <title>Diverse lifestyles and strategies of plant pathogenesis encoded in the genomes of eighteen Dothideomycetes fungi.</title>
        <authorList>
            <person name="Ohm R.A."/>
            <person name="Feau N."/>
            <person name="Henrissat B."/>
            <person name="Schoch C.L."/>
            <person name="Horwitz B.A."/>
            <person name="Barry K.W."/>
            <person name="Condon B.J."/>
            <person name="Copeland A.C."/>
            <person name="Dhillon B."/>
            <person name="Glaser F."/>
            <person name="Hesse C.N."/>
            <person name="Kosti I."/>
            <person name="LaButti K."/>
            <person name="Lindquist E.A."/>
            <person name="Lucas S."/>
            <person name="Salamov A.A."/>
            <person name="Bradshaw R.E."/>
            <person name="Ciuffetti L."/>
            <person name="Hamelin R.C."/>
            <person name="Kema G.H.J."/>
            <person name="Lawrence C."/>
            <person name="Scott J.A."/>
            <person name="Spatafora J.W."/>
            <person name="Turgeon B.G."/>
            <person name="de Wit P.J.G.M."/>
            <person name="Zhong S."/>
            <person name="Goodwin S.B."/>
            <person name="Grigoriev I.V."/>
        </authorList>
    </citation>
    <scope>NUCLEOTIDE SEQUENCE [LARGE SCALE GENOMIC DNA]</scope>
    <source>
        <strain evidence="3">NZE10 / CBS 128990</strain>
    </source>
</reference>
<reference evidence="3" key="1">
    <citation type="journal article" date="2012" name="PLoS Genet.">
        <title>The genomes of the fungal plant pathogens Cladosporium fulvum and Dothistroma septosporum reveal adaptation to different hosts and lifestyles but also signatures of common ancestry.</title>
        <authorList>
            <person name="de Wit P.J.G.M."/>
            <person name="van der Burgt A."/>
            <person name="Oekmen B."/>
            <person name="Stergiopoulos I."/>
            <person name="Abd-Elsalam K.A."/>
            <person name="Aerts A.L."/>
            <person name="Bahkali A.H."/>
            <person name="Beenen H.G."/>
            <person name="Chettri P."/>
            <person name="Cox M.P."/>
            <person name="Datema E."/>
            <person name="de Vries R.P."/>
            <person name="Dhillon B."/>
            <person name="Ganley A.R."/>
            <person name="Griffiths S.A."/>
            <person name="Guo Y."/>
            <person name="Hamelin R.C."/>
            <person name="Henrissat B."/>
            <person name="Kabir M.S."/>
            <person name="Jashni M.K."/>
            <person name="Kema G."/>
            <person name="Klaubauf S."/>
            <person name="Lapidus A."/>
            <person name="Levasseur A."/>
            <person name="Lindquist E."/>
            <person name="Mehrabi R."/>
            <person name="Ohm R.A."/>
            <person name="Owen T.J."/>
            <person name="Salamov A."/>
            <person name="Schwelm A."/>
            <person name="Schijlen E."/>
            <person name="Sun H."/>
            <person name="van den Burg H.A."/>
            <person name="van Ham R.C.H.J."/>
            <person name="Zhang S."/>
            <person name="Goodwin S.B."/>
            <person name="Grigoriev I.V."/>
            <person name="Collemare J."/>
            <person name="Bradshaw R.E."/>
        </authorList>
    </citation>
    <scope>NUCLEOTIDE SEQUENCE [LARGE SCALE GENOMIC DNA]</scope>
    <source>
        <strain evidence="3">NZE10 / CBS 128990</strain>
    </source>
</reference>
<dbReference type="AlphaFoldDB" id="N1PEQ2"/>
<feature type="transmembrane region" description="Helical" evidence="1">
    <location>
        <begin position="129"/>
        <end position="153"/>
    </location>
</feature>
<evidence type="ECO:0000313" key="3">
    <source>
        <dbReference type="Proteomes" id="UP000016933"/>
    </source>
</evidence>
<keyword evidence="1" id="KW-1133">Transmembrane helix</keyword>
<proteinExistence type="predicted"/>
<protein>
    <submittedName>
        <fullName evidence="2">Uncharacterized protein</fullName>
    </submittedName>
</protein>
<organism evidence="2 3">
    <name type="scientific">Dothistroma septosporum (strain NZE10 / CBS 128990)</name>
    <name type="common">Red band needle blight fungus</name>
    <name type="synonym">Mycosphaerella pini</name>
    <dbReference type="NCBI Taxonomy" id="675120"/>
    <lineage>
        <taxon>Eukaryota</taxon>
        <taxon>Fungi</taxon>
        <taxon>Dikarya</taxon>
        <taxon>Ascomycota</taxon>
        <taxon>Pezizomycotina</taxon>
        <taxon>Dothideomycetes</taxon>
        <taxon>Dothideomycetidae</taxon>
        <taxon>Mycosphaerellales</taxon>
        <taxon>Mycosphaerellaceae</taxon>
        <taxon>Dothistroma</taxon>
    </lineage>
</organism>
<evidence type="ECO:0000313" key="2">
    <source>
        <dbReference type="EMBL" id="EME41108.1"/>
    </source>
</evidence>
<sequence length="171" mass="19287">MKWLVPSHYHTWSLVPGPCKAQTHWQLRAGRRGQGSVIRESNRCPATWKPCVPCSFCNNTTARGSKTAVTEPLQQKSHVDRGRETDPGEDVYGQLSSFHHALNRDRTSHCAARSGSDMIKPGTTLERPFVSNICLPTAILVLSIVAFFFYLLLYEMVSRRVRSVSRPRHPV</sequence>